<dbReference type="Proteomes" id="UP000184066">
    <property type="component" value="Unassembled WGS sequence"/>
</dbReference>
<accession>A0A1M7TEC9</accession>
<dbReference type="GO" id="GO:0017004">
    <property type="term" value="P:cytochrome complex assembly"/>
    <property type="evidence" value="ECO:0007669"/>
    <property type="project" value="UniProtKB-KW"/>
</dbReference>
<dbReference type="RefSeq" id="WP_245728509.1">
    <property type="nucleotide sequence ID" value="NZ_FOHL01000006.1"/>
</dbReference>
<evidence type="ECO:0000259" key="6">
    <source>
        <dbReference type="PROSITE" id="PS51352"/>
    </source>
</evidence>
<name>A0A1M7TEC9_9RHOB</name>
<keyword evidence="5" id="KW-0676">Redox-active center</keyword>
<comment type="subcellular location">
    <subcellularLocation>
        <location evidence="1">Cell envelope</location>
    </subcellularLocation>
</comment>
<dbReference type="SUPFAM" id="SSF52833">
    <property type="entry name" value="Thioredoxin-like"/>
    <property type="match status" value="1"/>
</dbReference>
<feature type="domain" description="Thioredoxin" evidence="6">
    <location>
        <begin position="43"/>
        <end position="182"/>
    </location>
</feature>
<dbReference type="NCBIfam" id="TIGR00385">
    <property type="entry name" value="dsbE"/>
    <property type="match status" value="1"/>
</dbReference>
<sequence length="187" mass="20487">MSQRPPSFFARHRMALLPLAVFALIAAMFWGGLGRDHETLPSPLVSKPVPEFSLPGLREGEPPLDSALLRAPGVKMVNIWASWCGPCRVEHPFLMQLKALGVPVYGINYKDSRANALRFLEEEGDPFAQVGADEKGRAAIEWGVYGVPESFVVDGQGRIAYKHVGPIQNDDLETKILPALRAAGWQG</sequence>
<dbReference type="InterPro" id="IPR013740">
    <property type="entry name" value="Redoxin"/>
</dbReference>
<dbReference type="GO" id="GO:0015036">
    <property type="term" value="F:disulfide oxidoreductase activity"/>
    <property type="evidence" value="ECO:0007669"/>
    <property type="project" value="InterPro"/>
</dbReference>
<dbReference type="InterPro" id="IPR013766">
    <property type="entry name" value="Thioredoxin_domain"/>
</dbReference>
<keyword evidence="4" id="KW-1015">Disulfide bond</keyword>
<dbReference type="InterPro" id="IPR036249">
    <property type="entry name" value="Thioredoxin-like_sf"/>
</dbReference>
<dbReference type="GO" id="GO:0030288">
    <property type="term" value="C:outer membrane-bounded periplasmic space"/>
    <property type="evidence" value="ECO:0007669"/>
    <property type="project" value="InterPro"/>
</dbReference>
<evidence type="ECO:0000256" key="3">
    <source>
        <dbReference type="ARBA" id="ARBA00022748"/>
    </source>
</evidence>
<comment type="similarity">
    <text evidence="2">Belongs to the thioredoxin family. DsbE subfamily.</text>
</comment>
<proteinExistence type="inferred from homology"/>
<keyword evidence="8" id="KW-1185">Reference proteome</keyword>
<dbReference type="Pfam" id="PF08534">
    <property type="entry name" value="Redoxin"/>
    <property type="match status" value="1"/>
</dbReference>
<dbReference type="PANTHER" id="PTHR42852">
    <property type="entry name" value="THIOL:DISULFIDE INTERCHANGE PROTEIN DSBE"/>
    <property type="match status" value="1"/>
</dbReference>
<evidence type="ECO:0000256" key="5">
    <source>
        <dbReference type="ARBA" id="ARBA00023284"/>
    </source>
</evidence>
<evidence type="ECO:0000256" key="2">
    <source>
        <dbReference type="ARBA" id="ARBA00007758"/>
    </source>
</evidence>
<evidence type="ECO:0000313" key="8">
    <source>
        <dbReference type="Proteomes" id="UP000184066"/>
    </source>
</evidence>
<gene>
    <name evidence="7" type="ORF">SAMN05216200_10627</name>
</gene>
<dbReference type="PANTHER" id="PTHR42852:SF6">
    <property type="entry name" value="THIOL:DISULFIDE INTERCHANGE PROTEIN DSBE"/>
    <property type="match status" value="1"/>
</dbReference>
<reference evidence="7 8" key="1">
    <citation type="submission" date="2016-12" db="EMBL/GenBank/DDBJ databases">
        <authorList>
            <person name="Song W.-J."/>
            <person name="Kurnit D.M."/>
        </authorList>
    </citation>
    <scope>NUCLEOTIDE SEQUENCE [LARGE SCALE GENOMIC DNA]</scope>
    <source>
        <strain evidence="7 8">CGMCC 1.10808</strain>
    </source>
</reference>
<dbReference type="AlphaFoldDB" id="A0A1M7TEC9"/>
<evidence type="ECO:0000256" key="1">
    <source>
        <dbReference type="ARBA" id="ARBA00004196"/>
    </source>
</evidence>
<evidence type="ECO:0000313" key="7">
    <source>
        <dbReference type="EMBL" id="SHN69102.1"/>
    </source>
</evidence>
<dbReference type="Gene3D" id="3.40.30.10">
    <property type="entry name" value="Glutaredoxin"/>
    <property type="match status" value="1"/>
</dbReference>
<evidence type="ECO:0000256" key="4">
    <source>
        <dbReference type="ARBA" id="ARBA00023157"/>
    </source>
</evidence>
<dbReference type="InterPro" id="IPR004799">
    <property type="entry name" value="Periplasmic_diS_OxRdtase_DsbE"/>
</dbReference>
<dbReference type="PROSITE" id="PS51352">
    <property type="entry name" value="THIOREDOXIN_2"/>
    <property type="match status" value="1"/>
</dbReference>
<protein>
    <submittedName>
        <fullName evidence="7">Cytochrome c biogenesis protein CcmG, thiol:disulfide interchange protein DsbE</fullName>
    </submittedName>
</protein>
<organism evidence="7 8">
    <name type="scientific">Oceanicella actignis</name>
    <dbReference type="NCBI Taxonomy" id="1189325"/>
    <lineage>
        <taxon>Bacteria</taxon>
        <taxon>Pseudomonadati</taxon>
        <taxon>Pseudomonadota</taxon>
        <taxon>Alphaproteobacteria</taxon>
        <taxon>Rhodobacterales</taxon>
        <taxon>Paracoccaceae</taxon>
        <taxon>Oceanicella</taxon>
    </lineage>
</organism>
<dbReference type="CDD" id="cd03010">
    <property type="entry name" value="TlpA_like_DsbE"/>
    <property type="match status" value="1"/>
</dbReference>
<dbReference type="STRING" id="1189325.SAMN04488119_106175"/>
<dbReference type="EMBL" id="FRDL01000006">
    <property type="protein sequence ID" value="SHN69102.1"/>
    <property type="molecule type" value="Genomic_DNA"/>
</dbReference>
<dbReference type="InterPro" id="IPR017937">
    <property type="entry name" value="Thioredoxin_CS"/>
</dbReference>
<dbReference type="PROSITE" id="PS00194">
    <property type="entry name" value="THIOREDOXIN_1"/>
    <property type="match status" value="1"/>
</dbReference>
<dbReference type="InterPro" id="IPR050553">
    <property type="entry name" value="Thioredoxin_ResA/DsbE_sf"/>
</dbReference>
<keyword evidence="3" id="KW-0201">Cytochrome c-type biogenesis</keyword>